<dbReference type="InterPro" id="IPR015637">
    <property type="entry name" value="MUG/TDG"/>
</dbReference>
<dbReference type="GO" id="GO:0004844">
    <property type="term" value="F:uracil DNA N-glycosylase activity"/>
    <property type="evidence" value="ECO:0007669"/>
    <property type="project" value="TreeGrafter"/>
</dbReference>
<keyword evidence="7" id="KW-1185">Reference proteome</keyword>
<organism evidence="6 7">
    <name type="scientific">Metschnikowia bicuspidata</name>
    <dbReference type="NCBI Taxonomy" id="27322"/>
    <lineage>
        <taxon>Eukaryota</taxon>
        <taxon>Fungi</taxon>
        <taxon>Dikarya</taxon>
        <taxon>Ascomycota</taxon>
        <taxon>Saccharomycotina</taxon>
        <taxon>Pichiomycetes</taxon>
        <taxon>Metschnikowiaceae</taxon>
        <taxon>Metschnikowia</taxon>
    </lineage>
</organism>
<sequence>MNSETLREKIRSYKYDNGSSSAAKSGMISKKPVRRSKRQSAVVSTPDSLPGLKDLPPSIPQKATVLFIGFNPGVESSKRQHHYAHPTNLFWKLFNASGVLESVLTVRDKREDRKSNLFKKIFPDGICRIKPAHDYELSALGIGFTDLCLRCTKQASELSIQEKLANVPRLFTEFIFSRAPFIVVVGKGIWEVIVKSIDPKHKLTSFTWGKQRSSIIILAIHALCKYEPSVYVFPNTSGLVALMKYAEKLQLWQNLAQDISGSKATVE</sequence>
<accession>A0A4P9ZA74</accession>
<dbReference type="InterPro" id="IPR036895">
    <property type="entry name" value="Uracil-DNA_glycosylase-like_sf"/>
</dbReference>
<protein>
    <submittedName>
        <fullName evidence="6">DNA glycosylase</fullName>
    </submittedName>
</protein>
<evidence type="ECO:0000313" key="7">
    <source>
        <dbReference type="Proteomes" id="UP000268321"/>
    </source>
</evidence>
<dbReference type="GO" id="GO:0008263">
    <property type="term" value="F:pyrimidine-specific mismatch base pair DNA N-glycosylase activity"/>
    <property type="evidence" value="ECO:0007669"/>
    <property type="project" value="TreeGrafter"/>
</dbReference>
<evidence type="ECO:0000256" key="1">
    <source>
        <dbReference type="ARBA" id="ARBA00022763"/>
    </source>
</evidence>
<dbReference type="OrthoDB" id="565731at2759"/>
<evidence type="ECO:0000313" key="6">
    <source>
        <dbReference type="EMBL" id="RKP28921.1"/>
    </source>
</evidence>
<dbReference type="PANTHER" id="PTHR12159:SF9">
    <property type="entry name" value="G_T MISMATCH-SPECIFIC THYMINE DNA GLYCOSYLASE"/>
    <property type="match status" value="1"/>
</dbReference>
<proteinExistence type="predicted"/>
<evidence type="ECO:0000256" key="3">
    <source>
        <dbReference type="ARBA" id="ARBA00023204"/>
    </source>
</evidence>
<dbReference type="InterPro" id="IPR005122">
    <property type="entry name" value="Uracil-DNA_glycosylase-like"/>
</dbReference>
<feature type="domain" description="Uracil-DNA glycosylase-like" evidence="5">
    <location>
        <begin position="58"/>
        <end position="255"/>
    </location>
</feature>
<keyword evidence="3" id="KW-0234">DNA repair</keyword>
<dbReference type="Gene3D" id="3.40.470.10">
    <property type="entry name" value="Uracil-DNA glycosylase-like domain"/>
    <property type="match status" value="1"/>
</dbReference>
<evidence type="ECO:0000259" key="5">
    <source>
        <dbReference type="Pfam" id="PF03167"/>
    </source>
</evidence>
<feature type="region of interest" description="Disordered" evidence="4">
    <location>
        <begin position="1"/>
        <end position="54"/>
    </location>
</feature>
<dbReference type="AlphaFoldDB" id="A0A4P9ZA74"/>
<reference evidence="7" key="1">
    <citation type="journal article" date="2018" name="Nat. Microbiol.">
        <title>Leveraging single-cell genomics to expand the fungal tree of life.</title>
        <authorList>
            <person name="Ahrendt S.R."/>
            <person name="Quandt C.A."/>
            <person name="Ciobanu D."/>
            <person name="Clum A."/>
            <person name="Salamov A."/>
            <person name="Andreopoulos B."/>
            <person name="Cheng J.F."/>
            <person name="Woyke T."/>
            <person name="Pelin A."/>
            <person name="Henrissat B."/>
            <person name="Reynolds N.K."/>
            <person name="Benny G.L."/>
            <person name="Smith M.E."/>
            <person name="James T.Y."/>
            <person name="Grigoriev I.V."/>
        </authorList>
    </citation>
    <scope>NUCLEOTIDE SEQUENCE [LARGE SCALE GENOMIC DNA]</scope>
    <source>
        <strain evidence="7">Baker2002</strain>
    </source>
</reference>
<dbReference type="SUPFAM" id="SSF52141">
    <property type="entry name" value="Uracil-DNA glycosylase-like"/>
    <property type="match status" value="1"/>
</dbReference>
<keyword evidence="1" id="KW-0227">DNA damage</keyword>
<evidence type="ECO:0000256" key="4">
    <source>
        <dbReference type="SAM" id="MobiDB-lite"/>
    </source>
</evidence>
<dbReference type="Proteomes" id="UP000268321">
    <property type="component" value="Unassembled WGS sequence"/>
</dbReference>
<keyword evidence="2" id="KW-0378">Hydrolase</keyword>
<dbReference type="PANTHER" id="PTHR12159">
    <property type="entry name" value="G/T AND G/U MISMATCH-SPECIFIC DNA GLYCOSYLASE"/>
    <property type="match status" value="1"/>
</dbReference>
<gene>
    <name evidence="6" type="ORF">METBISCDRAFT_19902</name>
</gene>
<dbReference type="GO" id="GO:0006285">
    <property type="term" value="P:base-excision repair, AP site formation"/>
    <property type="evidence" value="ECO:0007669"/>
    <property type="project" value="InterPro"/>
</dbReference>
<name>A0A4P9ZA74_9ASCO</name>
<dbReference type="EMBL" id="ML004536">
    <property type="protein sequence ID" value="RKP28921.1"/>
    <property type="molecule type" value="Genomic_DNA"/>
</dbReference>
<feature type="compositionally biased region" description="Basic and acidic residues" evidence="4">
    <location>
        <begin position="1"/>
        <end position="14"/>
    </location>
</feature>
<dbReference type="Pfam" id="PF03167">
    <property type="entry name" value="UDG"/>
    <property type="match status" value="1"/>
</dbReference>
<evidence type="ECO:0000256" key="2">
    <source>
        <dbReference type="ARBA" id="ARBA00022801"/>
    </source>
</evidence>
<dbReference type="CDD" id="cd10028">
    <property type="entry name" value="UDG-F2_TDG_MUG"/>
    <property type="match status" value="1"/>
</dbReference>